<gene>
    <name evidence="3" type="ORF">A3J54_01285</name>
</gene>
<evidence type="ECO:0000313" key="4">
    <source>
        <dbReference type="Proteomes" id="UP000176576"/>
    </source>
</evidence>
<organism evidence="3 4">
    <name type="scientific">Candidatus Ryanbacteria bacterium RIFCSPHIGHO2_02_FULL_45_13b</name>
    <dbReference type="NCBI Taxonomy" id="1802117"/>
    <lineage>
        <taxon>Bacteria</taxon>
        <taxon>Candidatus Ryaniibacteriota</taxon>
    </lineage>
</organism>
<dbReference type="Pfam" id="PF01370">
    <property type="entry name" value="Epimerase"/>
    <property type="match status" value="1"/>
</dbReference>
<feature type="domain" description="NAD-dependent epimerase/dehydratase" evidence="2">
    <location>
        <begin position="5"/>
        <end position="237"/>
    </location>
</feature>
<dbReference type="InterPro" id="IPR036291">
    <property type="entry name" value="NAD(P)-bd_dom_sf"/>
</dbReference>
<comment type="similarity">
    <text evidence="1">Belongs to the NAD(P)-dependent epimerase/dehydratase family.</text>
</comment>
<name>A0A1G2GBH2_9BACT</name>
<dbReference type="InterPro" id="IPR001509">
    <property type="entry name" value="Epimerase_deHydtase"/>
</dbReference>
<comment type="caution">
    <text evidence="3">The sequence shown here is derived from an EMBL/GenBank/DDBJ whole genome shotgun (WGS) entry which is preliminary data.</text>
</comment>
<sequence length="307" mass="33748">MAKKIVITGIGGYVGSAVAHELIAEGHTVVGFGHDQNFPLLRKRFGDSVQLVTGDVTDEKKLTESFHGADAVIHTASPTTEKFCIEKPWEALQVIIYGTRAVVRSVNELRIPLLIHFSSQAVYMNFHARELPLTENMEPKPDTVYGAFKYAAEHELGNVPAFILRPANIYGKNPIGVERENVVTRFIASAKNGTPLTIKGNGLQRADYVHVRDVVCVVKTLVVGKLPDSLPVIYNVGSGVSRSIADIANIVIATAEQNGFPKPMIWYEKEAGNKIAADRVLSIERLQTIIPDFPKVSFEEGIRELFT</sequence>
<dbReference type="Gene3D" id="3.40.50.720">
    <property type="entry name" value="NAD(P)-binding Rossmann-like Domain"/>
    <property type="match status" value="1"/>
</dbReference>
<accession>A0A1G2GBH2</accession>
<dbReference type="EMBL" id="MHNN01000003">
    <property type="protein sequence ID" value="OGZ47221.1"/>
    <property type="molecule type" value="Genomic_DNA"/>
</dbReference>
<proteinExistence type="inferred from homology"/>
<dbReference type="AlphaFoldDB" id="A0A1G2GBH2"/>
<protein>
    <recommendedName>
        <fullName evidence="2">NAD-dependent epimerase/dehydratase domain-containing protein</fullName>
    </recommendedName>
</protein>
<dbReference type="SUPFAM" id="SSF51735">
    <property type="entry name" value="NAD(P)-binding Rossmann-fold domains"/>
    <property type="match status" value="1"/>
</dbReference>
<dbReference type="PANTHER" id="PTHR43000">
    <property type="entry name" value="DTDP-D-GLUCOSE 4,6-DEHYDRATASE-RELATED"/>
    <property type="match status" value="1"/>
</dbReference>
<dbReference type="Proteomes" id="UP000176576">
    <property type="component" value="Unassembled WGS sequence"/>
</dbReference>
<evidence type="ECO:0000256" key="1">
    <source>
        <dbReference type="ARBA" id="ARBA00007637"/>
    </source>
</evidence>
<evidence type="ECO:0000313" key="3">
    <source>
        <dbReference type="EMBL" id="OGZ47221.1"/>
    </source>
</evidence>
<dbReference type="STRING" id="1802117.A3J54_01285"/>
<evidence type="ECO:0000259" key="2">
    <source>
        <dbReference type="Pfam" id="PF01370"/>
    </source>
</evidence>
<reference evidence="3 4" key="1">
    <citation type="journal article" date="2016" name="Nat. Commun.">
        <title>Thousands of microbial genomes shed light on interconnected biogeochemical processes in an aquifer system.</title>
        <authorList>
            <person name="Anantharaman K."/>
            <person name="Brown C.T."/>
            <person name="Hug L.A."/>
            <person name="Sharon I."/>
            <person name="Castelle C.J."/>
            <person name="Probst A.J."/>
            <person name="Thomas B.C."/>
            <person name="Singh A."/>
            <person name="Wilkins M.J."/>
            <person name="Karaoz U."/>
            <person name="Brodie E.L."/>
            <person name="Williams K.H."/>
            <person name="Hubbard S.S."/>
            <person name="Banfield J.F."/>
        </authorList>
    </citation>
    <scope>NUCLEOTIDE SEQUENCE [LARGE SCALE GENOMIC DNA]</scope>
</reference>